<protein>
    <submittedName>
        <fullName evidence="3">Uncharacterized protein putative in bacteria</fullName>
    </submittedName>
</protein>
<evidence type="ECO:0000313" key="3">
    <source>
        <dbReference type="EMBL" id="EPX86713.1"/>
    </source>
</evidence>
<evidence type="ECO:0000256" key="1">
    <source>
        <dbReference type="ARBA" id="ARBA00009129"/>
    </source>
</evidence>
<dbReference type="InterPro" id="IPR050423">
    <property type="entry name" value="UPF0337_stress_rsp"/>
</dbReference>
<dbReference type="OrthoDB" id="7874071at2"/>
<organism evidence="3 4">
    <name type="scientific">Rubellimicrobium thermophilum DSM 16684</name>
    <dbReference type="NCBI Taxonomy" id="1123069"/>
    <lineage>
        <taxon>Bacteria</taxon>
        <taxon>Pseudomonadati</taxon>
        <taxon>Pseudomonadota</taxon>
        <taxon>Alphaproteobacteria</taxon>
        <taxon>Rhodobacterales</taxon>
        <taxon>Roseobacteraceae</taxon>
        <taxon>Rubellimicrobium</taxon>
    </lineage>
</organism>
<dbReference type="RefSeq" id="WP_021097621.1">
    <property type="nucleotide sequence ID" value="NZ_KE557320.1"/>
</dbReference>
<sequence length="59" mass="6064">MANESHIKGAANTIAGKIKEGVGKLTGNPELEAEGKAEQVKGKVQKTWGDVKDAASGKS</sequence>
<comment type="similarity">
    <text evidence="1">Belongs to the UPF0337 (CsbD) family.</text>
</comment>
<dbReference type="PANTHER" id="PTHR34977:SF1">
    <property type="entry name" value="UPF0337 PROTEIN YJBJ"/>
    <property type="match status" value="1"/>
</dbReference>
<name>S9R3Z2_9RHOB</name>
<keyword evidence="4" id="KW-1185">Reference proteome</keyword>
<dbReference type="EMBL" id="AOLV01000010">
    <property type="protein sequence ID" value="EPX86713.1"/>
    <property type="molecule type" value="Genomic_DNA"/>
</dbReference>
<reference evidence="3 4" key="1">
    <citation type="journal article" date="2013" name="Stand. Genomic Sci.">
        <title>Genome sequence of the reddish-pigmented Rubellimicrobium thermophilum type strain (DSM 16684(T)), a member of the Roseobacter clade.</title>
        <authorList>
            <person name="Fiebig A."/>
            <person name="Riedel T."/>
            <person name="Gronow S."/>
            <person name="Petersen J."/>
            <person name="Klenk H.P."/>
            <person name="Goker M."/>
        </authorList>
    </citation>
    <scope>NUCLEOTIDE SEQUENCE [LARGE SCALE GENOMIC DNA]</scope>
    <source>
        <strain evidence="3 4">DSM 16684</strain>
    </source>
</reference>
<dbReference type="InterPro" id="IPR036629">
    <property type="entry name" value="YjbJ_sf"/>
</dbReference>
<comment type="caution">
    <text evidence="3">The sequence shown here is derived from an EMBL/GenBank/DDBJ whole genome shotgun (WGS) entry which is preliminary data.</text>
</comment>
<dbReference type="Pfam" id="PF05532">
    <property type="entry name" value="CsbD"/>
    <property type="match status" value="1"/>
</dbReference>
<gene>
    <name evidence="3" type="ORF">ruthe_01531</name>
</gene>
<dbReference type="AlphaFoldDB" id="S9R3Z2"/>
<feature type="domain" description="CsbD-like" evidence="2">
    <location>
        <begin position="7"/>
        <end position="56"/>
    </location>
</feature>
<dbReference type="PANTHER" id="PTHR34977">
    <property type="entry name" value="UPF0337 PROTEIN YJBJ"/>
    <property type="match status" value="1"/>
</dbReference>
<dbReference type="Proteomes" id="UP000015346">
    <property type="component" value="Unassembled WGS sequence"/>
</dbReference>
<evidence type="ECO:0000313" key="4">
    <source>
        <dbReference type="Proteomes" id="UP000015346"/>
    </source>
</evidence>
<dbReference type="STRING" id="1123069.ruthe_01531"/>
<evidence type="ECO:0000259" key="2">
    <source>
        <dbReference type="Pfam" id="PF05532"/>
    </source>
</evidence>
<dbReference type="SUPFAM" id="SSF69047">
    <property type="entry name" value="Hypothetical protein YjbJ"/>
    <property type="match status" value="1"/>
</dbReference>
<dbReference type="Gene3D" id="1.10.1470.10">
    <property type="entry name" value="YjbJ"/>
    <property type="match status" value="1"/>
</dbReference>
<proteinExistence type="inferred from homology"/>
<dbReference type="InterPro" id="IPR008462">
    <property type="entry name" value="CsbD"/>
</dbReference>
<dbReference type="HOGENOM" id="CLU_135567_3_3_5"/>
<accession>S9R3Z2</accession>